<dbReference type="Proteomes" id="UP001195483">
    <property type="component" value="Unassembled WGS sequence"/>
</dbReference>
<dbReference type="EMBL" id="JAEAOA010002143">
    <property type="protein sequence ID" value="KAK3609359.1"/>
    <property type="molecule type" value="Genomic_DNA"/>
</dbReference>
<reference evidence="1" key="2">
    <citation type="journal article" date="2021" name="Genome Biol. Evol.">
        <title>Developing a high-quality reference genome for a parasitic bivalve with doubly uniparental inheritance (Bivalvia: Unionida).</title>
        <authorList>
            <person name="Smith C.H."/>
        </authorList>
    </citation>
    <scope>NUCLEOTIDE SEQUENCE</scope>
    <source>
        <strain evidence="1">CHS0354</strain>
        <tissue evidence="1">Mantle</tissue>
    </source>
</reference>
<keyword evidence="2" id="KW-1185">Reference proteome</keyword>
<dbReference type="AlphaFoldDB" id="A0AAE0WCN7"/>
<name>A0AAE0WCN7_9BIVA</name>
<organism evidence="1 2">
    <name type="scientific">Potamilus streckersoni</name>
    <dbReference type="NCBI Taxonomy" id="2493646"/>
    <lineage>
        <taxon>Eukaryota</taxon>
        <taxon>Metazoa</taxon>
        <taxon>Spiralia</taxon>
        <taxon>Lophotrochozoa</taxon>
        <taxon>Mollusca</taxon>
        <taxon>Bivalvia</taxon>
        <taxon>Autobranchia</taxon>
        <taxon>Heteroconchia</taxon>
        <taxon>Palaeoheterodonta</taxon>
        <taxon>Unionida</taxon>
        <taxon>Unionoidea</taxon>
        <taxon>Unionidae</taxon>
        <taxon>Ambleminae</taxon>
        <taxon>Lampsilini</taxon>
        <taxon>Potamilus</taxon>
    </lineage>
</organism>
<proteinExistence type="predicted"/>
<accession>A0AAE0WCN7</accession>
<gene>
    <name evidence="1" type="ORF">CHS0354_036598</name>
</gene>
<evidence type="ECO:0000313" key="1">
    <source>
        <dbReference type="EMBL" id="KAK3609359.1"/>
    </source>
</evidence>
<reference evidence="1" key="1">
    <citation type="journal article" date="2021" name="Genome Biol. Evol.">
        <title>A High-Quality Reference Genome for a Parasitic Bivalve with Doubly Uniparental Inheritance (Bivalvia: Unionida).</title>
        <authorList>
            <person name="Smith C.H."/>
        </authorList>
    </citation>
    <scope>NUCLEOTIDE SEQUENCE</scope>
    <source>
        <strain evidence="1">CHS0354</strain>
    </source>
</reference>
<reference evidence="1" key="3">
    <citation type="submission" date="2023-05" db="EMBL/GenBank/DDBJ databases">
        <authorList>
            <person name="Smith C.H."/>
        </authorList>
    </citation>
    <scope>NUCLEOTIDE SEQUENCE</scope>
    <source>
        <strain evidence="1">CHS0354</strain>
        <tissue evidence="1">Mantle</tissue>
    </source>
</reference>
<sequence>MHSSTSFYKRLRLLKKELYFLMVCVQIVILNHKIVSLQKHYKKTNQDNMQSLRHNIRLHLAAEEGVRDMFYDVANKTANQIAKLRRELFGDAVHILTKSAMEDIAENRSICGGNNYGIKGRIDGRTIDSTGEVHEA</sequence>
<evidence type="ECO:0000313" key="2">
    <source>
        <dbReference type="Proteomes" id="UP001195483"/>
    </source>
</evidence>
<comment type="caution">
    <text evidence="1">The sequence shown here is derived from an EMBL/GenBank/DDBJ whole genome shotgun (WGS) entry which is preliminary data.</text>
</comment>
<protein>
    <submittedName>
        <fullName evidence="1">Uncharacterized protein</fullName>
    </submittedName>
</protein>